<keyword evidence="1" id="KW-0812">Transmembrane</keyword>
<proteinExistence type="predicted"/>
<feature type="transmembrane region" description="Helical" evidence="1">
    <location>
        <begin position="78"/>
        <end position="96"/>
    </location>
</feature>
<keyword evidence="1" id="KW-1133">Transmembrane helix</keyword>
<reference evidence="2 3" key="1">
    <citation type="submission" date="2020-07" db="EMBL/GenBank/DDBJ databases">
        <title>Sequencing the genomes of 1000 actinobacteria strains.</title>
        <authorList>
            <person name="Klenk H.-P."/>
        </authorList>
    </citation>
    <scope>NUCLEOTIDE SEQUENCE [LARGE SCALE GENOMIC DNA]</scope>
    <source>
        <strain evidence="2 3">DSM 21349</strain>
    </source>
</reference>
<keyword evidence="3" id="KW-1185">Reference proteome</keyword>
<name>A0A7W3PAR8_9ACTN</name>
<dbReference type="Proteomes" id="UP000580910">
    <property type="component" value="Unassembled WGS sequence"/>
</dbReference>
<sequence length="196" mass="20217">MTLRWWYLRRGVAWHPLLGCCAAAALVTGLLARWPSNAPAFLPALLALCAAGSAFVYDEAALPVVAVTPRGAAWRRTTRLGPAAAPLGLWTLVVLARPGDLPLQRSGWWLAGAATITLAAGLAALASRREVGAPGSMLAAVLALALVGALVVTSFLGWDSVYPIAGFSGGVWTFWLTLAAGGALALLAALRPGIRA</sequence>
<feature type="transmembrane region" description="Helical" evidence="1">
    <location>
        <begin position="138"/>
        <end position="158"/>
    </location>
</feature>
<gene>
    <name evidence="2" type="ORF">FB382_003053</name>
</gene>
<dbReference type="EMBL" id="JACGXA010000001">
    <property type="protein sequence ID" value="MBA8804762.1"/>
    <property type="molecule type" value="Genomic_DNA"/>
</dbReference>
<evidence type="ECO:0000256" key="1">
    <source>
        <dbReference type="SAM" id="Phobius"/>
    </source>
</evidence>
<feature type="transmembrane region" description="Helical" evidence="1">
    <location>
        <begin position="12"/>
        <end position="32"/>
    </location>
</feature>
<organism evidence="2 3">
    <name type="scientific">Nocardioides ginsengisegetis</name>
    <dbReference type="NCBI Taxonomy" id="661491"/>
    <lineage>
        <taxon>Bacteria</taxon>
        <taxon>Bacillati</taxon>
        <taxon>Actinomycetota</taxon>
        <taxon>Actinomycetes</taxon>
        <taxon>Propionibacteriales</taxon>
        <taxon>Nocardioidaceae</taxon>
        <taxon>Nocardioides</taxon>
    </lineage>
</organism>
<evidence type="ECO:0000313" key="3">
    <source>
        <dbReference type="Proteomes" id="UP000580910"/>
    </source>
</evidence>
<keyword evidence="1" id="KW-0472">Membrane</keyword>
<feature type="transmembrane region" description="Helical" evidence="1">
    <location>
        <begin position="170"/>
        <end position="190"/>
    </location>
</feature>
<feature type="transmembrane region" description="Helical" evidence="1">
    <location>
        <begin position="108"/>
        <end position="126"/>
    </location>
</feature>
<dbReference type="RefSeq" id="WP_182540531.1">
    <property type="nucleotide sequence ID" value="NZ_JACGXA010000001.1"/>
</dbReference>
<dbReference type="AlphaFoldDB" id="A0A7W3PAR8"/>
<accession>A0A7W3PAR8</accession>
<evidence type="ECO:0000313" key="2">
    <source>
        <dbReference type="EMBL" id="MBA8804762.1"/>
    </source>
</evidence>
<feature type="transmembrane region" description="Helical" evidence="1">
    <location>
        <begin position="38"/>
        <end position="57"/>
    </location>
</feature>
<comment type="caution">
    <text evidence="2">The sequence shown here is derived from an EMBL/GenBank/DDBJ whole genome shotgun (WGS) entry which is preliminary data.</text>
</comment>
<protein>
    <submittedName>
        <fullName evidence="2">Uncharacterized protein</fullName>
    </submittedName>
</protein>